<sequence length="146" mass="15310">GQDNTVGRGQPGRRGSDPPGPEEEQHRQRSGRRPRRGGGPRLPLRYGALRGAGLERHAAGGVAGPQAAEGGWAGGPAADAGRRADQALACGDPHLLQGATGPRGRLRLRGEQLHPQTGRLRPVRRGGPATRSLLAGPERDAEDERL</sequence>
<protein>
    <submittedName>
        <fullName evidence="2">Response regulator</fullName>
    </submittedName>
</protein>
<feature type="compositionally biased region" description="Low complexity" evidence="1">
    <location>
        <begin position="64"/>
        <end position="79"/>
    </location>
</feature>
<reference evidence="2" key="1">
    <citation type="submission" date="2020-02" db="EMBL/GenBank/DDBJ databases">
        <authorList>
            <person name="Meier V. D."/>
        </authorList>
    </citation>
    <scope>NUCLEOTIDE SEQUENCE</scope>
    <source>
        <strain evidence="2">AVDCRST_MAG78</strain>
    </source>
</reference>
<organism evidence="2">
    <name type="scientific">uncultured Rubrobacteraceae bacterium</name>
    <dbReference type="NCBI Taxonomy" id="349277"/>
    <lineage>
        <taxon>Bacteria</taxon>
        <taxon>Bacillati</taxon>
        <taxon>Actinomycetota</taxon>
        <taxon>Rubrobacteria</taxon>
        <taxon>Rubrobacterales</taxon>
        <taxon>Rubrobacteraceae</taxon>
        <taxon>environmental samples</taxon>
    </lineage>
</organism>
<proteinExistence type="predicted"/>
<feature type="region of interest" description="Disordered" evidence="1">
    <location>
        <begin position="1"/>
        <end position="146"/>
    </location>
</feature>
<feature type="non-terminal residue" evidence="2">
    <location>
        <position position="1"/>
    </location>
</feature>
<feature type="non-terminal residue" evidence="2">
    <location>
        <position position="146"/>
    </location>
</feature>
<evidence type="ECO:0000256" key="1">
    <source>
        <dbReference type="SAM" id="MobiDB-lite"/>
    </source>
</evidence>
<gene>
    <name evidence="2" type="ORF">AVDCRST_MAG78-2119</name>
</gene>
<dbReference type="EMBL" id="CADCVB010000144">
    <property type="protein sequence ID" value="CAA9437133.1"/>
    <property type="molecule type" value="Genomic_DNA"/>
</dbReference>
<feature type="compositionally biased region" description="Low complexity" evidence="1">
    <location>
        <begin position="41"/>
        <end position="52"/>
    </location>
</feature>
<accession>A0A6J4Q9U5</accession>
<feature type="compositionally biased region" description="Basic residues" evidence="1">
    <location>
        <begin position="28"/>
        <end position="38"/>
    </location>
</feature>
<feature type="compositionally biased region" description="Basic and acidic residues" evidence="1">
    <location>
        <begin position="137"/>
        <end position="146"/>
    </location>
</feature>
<name>A0A6J4Q9U5_9ACTN</name>
<evidence type="ECO:0000313" key="2">
    <source>
        <dbReference type="EMBL" id="CAA9437133.1"/>
    </source>
</evidence>
<dbReference type="AlphaFoldDB" id="A0A6J4Q9U5"/>